<protein>
    <submittedName>
        <fullName evidence="1">Uncharacterized protein</fullName>
    </submittedName>
</protein>
<sequence length="118" mass="13854">MLGDSTYSSPHGYRAFFSTPFTEQGHHGGTAILQRFRQFLGRPVRWWNAACTNAVRDKREAFSRLRRHRGDLQCLDAFRRCRARARRVLKEAQRASWKAYVSSINVHTTLRDLFNKVR</sequence>
<proteinExistence type="predicted"/>
<comment type="caution">
    <text evidence="1">The sequence shown here is derived from an EMBL/GenBank/DDBJ whole genome shotgun (WGS) entry which is preliminary data.</text>
</comment>
<keyword evidence="2" id="KW-1185">Reference proteome</keyword>
<dbReference type="EMBL" id="VSRR010010957">
    <property type="protein sequence ID" value="MPC52535.1"/>
    <property type="molecule type" value="Genomic_DNA"/>
</dbReference>
<organism evidence="1 2">
    <name type="scientific">Portunus trituberculatus</name>
    <name type="common">Swimming crab</name>
    <name type="synonym">Neptunus trituberculatus</name>
    <dbReference type="NCBI Taxonomy" id="210409"/>
    <lineage>
        <taxon>Eukaryota</taxon>
        <taxon>Metazoa</taxon>
        <taxon>Ecdysozoa</taxon>
        <taxon>Arthropoda</taxon>
        <taxon>Crustacea</taxon>
        <taxon>Multicrustacea</taxon>
        <taxon>Malacostraca</taxon>
        <taxon>Eumalacostraca</taxon>
        <taxon>Eucarida</taxon>
        <taxon>Decapoda</taxon>
        <taxon>Pleocyemata</taxon>
        <taxon>Brachyura</taxon>
        <taxon>Eubrachyura</taxon>
        <taxon>Portunoidea</taxon>
        <taxon>Portunidae</taxon>
        <taxon>Portuninae</taxon>
        <taxon>Portunus</taxon>
    </lineage>
</organism>
<name>A0A5B7G536_PORTR</name>
<reference evidence="1 2" key="1">
    <citation type="submission" date="2019-05" db="EMBL/GenBank/DDBJ databases">
        <title>Another draft genome of Portunus trituberculatus and its Hox gene families provides insights of decapod evolution.</title>
        <authorList>
            <person name="Jeong J.-H."/>
            <person name="Song I."/>
            <person name="Kim S."/>
            <person name="Choi T."/>
            <person name="Kim D."/>
            <person name="Ryu S."/>
            <person name="Kim W."/>
        </authorList>
    </citation>
    <scope>NUCLEOTIDE SEQUENCE [LARGE SCALE GENOMIC DNA]</scope>
    <source>
        <tissue evidence="1">Muscle</tissue>
    </source>
</reference>
<dbReference type="Proteomes" id="UP000324222">
    <property type="component" value="Unassembled WGS sequence"/>
</dbReference>
<dbReference type="AlphaFoldDB" id="A0A5B7G536"/>
<gene>
    <name evidence="1" type="ORF">E2C01_046406</name>
</gene>
<evidence type="ECO:0000313" key="1">
    <source>
        <dbReference type="EMBL" id="MPC52535.1"/>
    </source>
</evidence>
<evidence type="ECO:0000313" key="2">
    <source>
        <dbReference type="Proteomes" id="UP000324222"/>
    </source>
</evidence>
<accession>A0A5B7G536</accession>